<comment type="caution">
    <text evidence="2">The sequence shown here is derived from an EMBL/GenBank/DDBJ whole genome shotgun (WGS) entry which is preliminary data.</text>
</comment>
<proteinExistence type="predicted"/>
<dbReference type="Proteomes" id="UP000176101">
    <property type="component" value="Unassembled WGS sequence"/>
</dbReference>
<evidence type="ECO:0000313" key="3">
    <source>
        <dbReference type="Proteomes" id="UP000176101"/>
    </source>
</evidence>
<evidence type="ECO:0000256" key="1">
    <source>
        <dbReference type="SAM" id="MobiDB-lite"/>
    </source>
</evidence>
<keyword evidence="3" id="KW-1185">Reference proteome</keyword>
<protein>
    <submittedName>
        <fullName evidence="2">Uncharacterized protein</fullName>
    </submittedName>
</protein>
<feature type="region of interest" description="Disordered" evidence="1">
    <location>
        <begin position="130"/>
        <end position="159"/>
    </location>
</feature>
<evidence type="ECO:0000313" key="2">
    <source>
        <dbReference type="EMBL" id="OEV05208.1"/>
    </source>
</evidence>
<dbReference type="STRING" id="1075402.AN216_04020"/>
<accession>A0A1E7KMS1</accession>
<name>A0A1E7KMS1_9ACTN</name>
<sequence length="159" mass="16900">MAKAAPTSPGALVPGPGRMRSEIESMRGFKARVDALLEELTGSDADSGRLGQEGMAATTLGGEFLEASVLHQGYDQVIQQLTRLSRMLSGQVDGLGTAVRAASNGYEGVDEDARRRMWAIQKRAESRYDAKLDPYAVRNEDGSYDTGGGKPQGTGEGGY</sequence>
<gene>
    <name evidence="2" type="ORF">AN216_04020</name>
</gene>
<organism evidence="2 3">
    <name type="scientific">Streptomyces oceani</name>
    <dbReference type="NCBI Taxonomy" id="1075402"/>
    <lineage>
        <taxon>Bacteria</taxon>
        <taxon>Bacillati</taxon>
        <taxon>Actinomycetota</taxon>
        <taxon>Actinomycetes</taxon>
        <taxon>Kitasatosporales</taxon>
        <taxon>Streptomycetaceae</taxon>
        <taxon>Streptomyces</taxon>
    </lineage>
</organism>
<reference evidence="2 3" key="1">
    <citation type="journal article" date="2016" name="Front. Microbiol.">
        <title>Comparative Genomics Analysis of Streptomyces Species Reveals Their Adaptation to the Marine Environment and Their Diversity at the Genomic Level.</title>
        <authorList>
            <person name="Tian X."/>
            <person name="Zhang Z."/>
            <person name="Yang T."/>
            <person name="Chen M."/>
            <person name="Li J."/>
            <person name="Chen F."/>
            <person name="Yang J."/>
            <person name="Li W."/>
            <person name="Zhang B."/>
            <person name="Zhang Z."/>
            <person name="Wu J."/>
            <person name="Zhang C."/>
            <person name="Long L."/>
            <person name="Xiao J."/>
        </authorList>
    </citation>
    <scope>NUCLEOTIDE SEQUENCE [LARGE SCALE GENOMIC DNA]</scope>
    <source>
        <strain evidence="2 3">SCSIO 02100</strain>
    </source>
</reference>
<dbReference type="EMBL" id="LJGU01000104">
    <property type="protein sequence ID" value="OEV05208.1"/>
    <property type="molecule type" value="Genomic_DNA"/>
</dbReference>
<feature type="compositionally biased region" description="Gly residues" evidence="1">
    <location>
        <begin position="145"/>
        <end position="159"/>
    </location>
</feature>
<dbReference type="AlphaFoldDB" id="A0A1E7KMS1"/>